<feature type="region of interest" description="Disordered" evidence="7">
    <location>
        <begin position="1252"/>
        <end position="1279"/>
    </location>
</feature>
<keyword evidence="11" id="KW-1185">Reference proteome</keyword>
<feature type="domain" description="PARP catalytic" evidence="9">
    <location>
        <begin position="1480"/>
        <end position="1677"/>
    </location>
</feature>
<reference evidence="10 11" key="1">
    <citation type="submission" date="2018-04" db="EMBL/GenBank/DDBJ databases">
        <title>The genome of golden apple snail Pomacea canaliculata provides insight into stress tolerance and invasive adaptation.</title>
        <authorList>
            <person name="Liu C."/>
            <person name="Liu B."/>
            <person name="Ren Y."/>
            <person name="Zhang Y."/>
            <person name="Wang H."/>
            <person name="Li S."/>
            <person name="Jiang F."/>
            <person name="Yin L."/>
            <person name="Zhang G."/>
            <person name="Qian W."/>
            <person name="Fan W."/>
        </authorList>
    </citation>
    <scope>NUCLEOTIDE SEQUENCE [LARGE SCALE GENOMIC DNA]</scope>
    <source>
        <strain evidence="10">SZHN2017</strain>
        <tissue evidence="10">Muscle</tissue>
    </source>
</reference>
<evidence type="ECO:0000259" key="8">
    <source>
        <dbReference type="PROSITE" id="PS50918"/>
    </source>
</evidence>
<dbReference type="InterPro" id="IPR012677">
    <property type="entry name" value="Nucleotide-bd_a/b_plait_sf"/>
</dbReference>
<dbReference type="InterPro" id="IPR035979">
    <property type="entry name" value="RBD_domain_sf"/>
</dbReference>
<dbReference type="GO" id="GO:0010629">
    <property type="term" value="P:negative regulation of gene expression"/>
    <property type="evidence" value="ECO:0007669"/>
    <property type="project" value="TreeGrafter"/>
</dbReference>
<keyword evidence="4" id="KW-0520">NAD</keyword>
<evidence type="ECO:0000256" key="4">
    <source>
        <dbReference type="ARBA" id="ARBA00023027"/>
    </source>
</evidence>
<dbReference type="Gene3D" id="3.30.720.50">
    <property type="match status" value="1"/>
</dbReference>
<organism evidence="10 11">
    <name type="scientific">Pomacea canaliculata</name>
    <name type="common">Golden apple snail</name>
    <dbReference type="NCBI Taxonomy" id="400727"/>
    <lineage>
        <taxon>Eukaryota</taxon>
        <taxon>Metazoa</taxon>
        <taxon>Spiralia</taxon>
        <taxon>Lophotrochozoa</taxon>
        <taxon>Mollusca</taxon>
        <taxon>Gastropoda</taxon>
        <taxon>Caenogastropoda</taxon>
        <taxon>Architaenioglossa</taxon>
        <taxon>Ampullarioidea</taxon>
        <taxon>Ampullariidae</taxon>
        <taxon>Pomacea</taxon>
    </lineage>
</organism>
<dbReference type="OrthoDB" id="6161426at2759"/>
<dbReference type="GO" id="GO:0003676">
    <property type="term" value="F:nucleic acid binding"/>
    <property type="evidence" value="ECO:0007669"/>
    <property type="project" value="InterPro"/>
</dbReference>
<dbReference type="EMBL" id="PZQS01000005">
    <property type="protein sequence ID" value="PVD29432.1"/>
    <property type="molecule type" value="Genomic_DNA"/>
</dbReference>
<comment type="caution">
    <text evidence="10">The sequence shown here is derived from an EMBL/GenBank/DDBJ whole genome shotgun (WGS) entry which is preliminary data.</text>
</comment>
<dbReference type="PROSITE" id="PS51059">
    <property type="entry name" value="PARP_CATALYTIC"/>
    <property type="match status" value="1"/>
</dbReference>
<evidence type="ECO:0000256" key="6">
    <source>
        <dbReference type="SAM" id="Coils"/>
    </source>
</evidence>
<dbReference type="SUPFAM" id="SSF56399">
    <property type="entry name" value="ADP-ribosylation"/>
    <property type="match status" value="1"/>
</dbReference>
<dbReference type="PROSITE" id="PS50918">
    <property type="entry name" value="WWE"/>
    <property type="match status" value="1"/>
</dbReference>
<feature type="domain" description="WWE" evidence="8">
    <location>
        <begin position="1387"/>
        <end position="1468"/>
    </location>
</feature>
<keyword evidence="5" id="KW-0539">Nucleus</keyword>
<dbReference type="STRING" id="400727.A0A2T7P7M9"/>
<dbReference type="SUPFAM" id="SSF54928">
    <property type="entry name" value="RNA-binding domain, RBD"/>
    <property type="match status" value="1"/>
</dbReference>
<dbReference type="PANTHER" id="PTHR14453">
    <property type="entry name" value="PARP/ZINC FINGER CCCH TYPE DOMAIN CONTAINING PROTEIN"/>
    <property type="match status" value="1"/>
</dbReference>
<evidence type="ECO:0000313" key="11">
    <source>
        <dbReference type="Proteomes" id="UP000245119"/>
    </source>
</evidence>
<proteinExistence type="predicted"/>
<dbReference type="PANTHER" id="PTHR14453:SF67">
    <property type="entry name" value="POLY [ADP-RIBOSE] POLYMERASE"/>
    <property type="match status" value="1"/>
</dbReference>
<evidence type="ECO:0000256" key="1">
    <source>
        <dbReference type="ARBA" id="ARBA00004123"/>
    </source>
</evidence>
<evidence type="ECO:0000259" key="9">
    <source>
        <dbReference type="PROSITE" id="PS51059"/>
    </source>
</evidence>
<dbReference type="InterPro" id="IPR004170">
    <property type="entry name" value="WWE_dom"/>
</dbReference>
<dbReference type="Pfam" id="PF23085">
    <property type="entry name" value="RRM_PARP14_3"/>
    <property type="match status" value="2"/>
</dbReference>
<feature type="region of interest" description="Disordered" evidence="7">
    <location>
        <begin position="496"/>
        <end position="519"/>
    </location>
</feature>
<dbReference type="Gene3D" id="3.30.70.330">
    <property type="match status" value="2"/>
</dbReference>
<dbReference type="Proteomes" id="UP000245119">
    <property type="component" value="Linkage Group LG5"/>
</dbReference>
<evidence type="ECO:0000256" key="7">
    <source>
        <dbReference type="SAM" id="MobiDB-lite"/>
    </source>
</evidence>
<evidence type="ECO:0000256" key="2">
    <source>
        <dbReference type="ARBA" id="ARBA00022676"/>
    </source>
</evidence>
<evidence type="ECO:0000256" key="5">
    <source>
        <dbReference type="ARBA" id="ARBA00023242"/>
    </source>
</evidence>
<keyword evidence="6" id="KW-0175">Coiled coil</keyword>
<dbReference type="InterPro" id="IPR052056">
    <property type="entry name" value="Mono-ARTD/PARP"/>
</dbReference>
<dbReference type="GO" id="GO:0005737">
    <property type="term" value="C:cytoplasm"/>
    <property type="evidence" value="ECO:0007669"/>
    <property type="project" value="TreeGrafter"/>
</dbReference>
<dbReference type="Gene3D" id="3.90.228.10">
    <property type="match status" value="1"/>
</dbReference>
<evidence type="ECO:0000256" key="3">
    <source>
        <dbReference type="ARBA" id="ARBA00022679"/>
    </source>
</evidence>
<dbReference type="GO" id="GO:0003714">
    <property type="term" value="F:transcription corepressor activity"/>
    <property type="evidence" value="ECO:0007669"/>
    <property type="project" value="TreeGrafter"/>
</dbReference>
<dbReference type="InterPro" id="IPR012317">
    <property type="entry name" value="Poly(ADP-ribose)pol_cat_dom"/>
</dbReference>
<sequence length="1677" mass="189077">MASTWPPVKSNTGVNVSKLVAKLLHHDTVLLDLLGELMDCHCLIDRSSIASGNILVIHGDPRKVADVIHKVVDETDVKADENDKEVLTVLDSFKERFRAQFETNFEQDNSTFKTAFHRKISDEVKPSILSLTNKDGRLPLSRHQLSYLHCHLDHLREQVRTSWPESAVIINVQNEAKGQGGLVVSSKRHDFQGVINFLHLFMANIKTSSKELDASRALFLSGVKGQRDVTRLQKEHQCQISVILPGHQVLVRAESPTGHRLFLCEGNMAATDCNILVLPFSENQRGWTATQKRVLDRGLLTTKTELYTNWIGSPPKKRTLILRCPTPEAGETVMLVHVSDPTGGPSSGAEALTQELAQELSKGLAEARRISEPRGEFIAVPVAMSTRQSLSDNLEFILPVIQDYLAKEVISATVVLYLEKLSVSEKQKLVETLEKRINQNWKVQTDGAAVYEDNFSSPNLVVAGKMQDIETTFSKLQSLHVPSDIQKRACLLESMNKPRQVRRSPTQESEADAEDNKDIDKEDDVRTVCVDALTADDGELCQMYFQNNEQSGGGQLAQKTVVWDDDTQCWMITFEQRAVAARVASRQHTINGQPVDVKLVYTPQVSYPDRLLFHNVSESISRDYLTLYLERITGQEVTDLMYADKAGDVLVVLDEEPDFTQVQEMCRQKKLEGQELWVSRVPVSNCILLENLSEATSEDTVMYYFSNKRSGGGPVEKVVFQSEQRKCLVFFYNHEVIENILGKTHALDGSQLQVRLYIECLGPSGGRRDASPFTLPSRVEFKDVDKYKMVFIRQSAALQQRLVELLTALHAKLISADNLLSVECTLTTAVPHASQLAASWTKDVQDAVKSVISMVVVLHQEVMQDVWTETEKAVAAIKPTSQDSALILVLAENRKFIVVGVKNLADDLMKQVKQIVTQKEEEAERKKQEVTETRKLKPFQLHLLTDMSFQSEVAKRHPALKVEICIEKGEISYQGLIRDVKEAQVEMYELLMTVRSKKLTMSNLQKTILSAKEGRDYVVHKFHVDKLVAVWDVDRQGEVTVYSCSDSDLAKAIQIMQKSVVQHQKILEPETTELLMSSQWTEFVSKLAGDHSGVLKISHVKNDHQLLLAGIDSIMSGVIDKTEKFLKENTIYTLSCHFFPSRQFFVANYWWARVISISNNLKAYKIEVTLVESGHQFHIRGTQAGLETMTKNLEQLGSEVKCHIQTLVDQYQVKFLLSPNCKRDLEKLGRSTRCVFSLKEEPVDLVVQSDSSQRLTNEVTSKPSVNQATPKRSSNQAAGVSFGQSRVELSSSSLAEVSKLFVYGESDESIRNAFKHFDDLVKGNSTSKKIVDDVIQDMTEDELRGIRAMGQSWNVKVKVEPLVGQVIVDGMHADVFGASNEIIKIIRETAHYRQQANKVQWCFLEVTQTGTEQKEYGMFENHIMEFAYQQNKKTATLVDACGVKYIVDFDSMKEYVASDPDDAVDVIRKEKIKESSPAVLPENWKIRPDKDVLNLVKLDPQSPEHQQVEKNFRSSQLLKEAIISIERIENPTMYRRYMAKKAQLDKQNSGICNEKGLWHCASRDALLKINRHGFHRSYCSKNDTACSQGVCFGVNSTYCANPFDFPPDPITGHRYIYQCRVLCSGGVETLSIFRQTDCEKQAANLSRKSPHHGPLPAFTCTFRTRQVLEDEFTVALV</sequence>
<dbReference type="GO" id="GO:0005634">
    <property type="term" value="C:nucleus"/>
    <property type="evidence" value="ECO:0007669"/>
    <property type="project" value="UniProtKB-SubCell"/>
</dbReference>
<keyword evidence="3" id="KW-0808">Transferase</keyword>
<accession>A0A2T7P7M9</accession>
<comment type="subcellular location">
    <subcellularLocation>
        <location evidence="1">Nucleus</location>
    </subcellularLocation>
</comment>
<dbReference type="SUPFAM" id="SSF117839">
    <property type="entry name" value="WWE domain"/>
    <property type="match status" value="1"/>
</dbReference>
<name>A0A2T7P7M9_POMCA</name>
<dbReference type="GO" id="GO:0003950">
    <property type="term" value="F:NAD+ poly-ADP-ribosyltransferase activity"/>
    <property type="evidence" value="ECO:0007669"/>
    <property type="project" value="InterPro"/>
</dbReference>
<gene>
    <name evidence="10" type="ORF">C0Q70_08683</name>
</gene>
<keyword evidence="2" id="KW-0328">Glycosyltransferase</keyword>
<evidence type="ECO:0000313" key="10">
    <source>
        <dbReference type="EMBL" id="PVD29432.1"/>
    </source>
</evidence>
<dbReference type="InterPro" id="IPR037197">
    <property type="entry name" value="WWE_dom_sf"/>
</dbReference>
<feature type="coiled-coil region" evidence="6">
    <location>
        <begin position="905"/>
        <end position="936"/>
    </location>
</feature>
<protein>
    <submittedName>
        <fullName evidence="10">Uncharacterized protein</fullName>
    </submittedName>
</protein>